<dbReference type="AlphaFoldDB" id="A0A1I2AVU0"/>
<dbReference type="Gene3D" id="3.40.50.150">
    <property type="entry name" value="Vaccinia Virus protein VP39"/>
    <property type="match status" value="2"/>
</dbReference>
<dbReference type="InterPro" id="IPR029063">
    <property type="entry name" value="SAM-dependent_MTases_sf"/>
</dbReference>
<proteinExistence type="predicted"/>
<dbReference type="STRING" id="54.SAMN02745121_04397"/>
<dbReference type="Proteomes" id="UP000199400">
    <property type="component" value="Unassembled WGS sequence"/>
</dbReference>
<protein>
    <submittedName>
        <fullName evidence="2">Methyltransferase domain-containing protein</fullName>
    </submittedName>
</protein>
<keyword evidence="2" id="KW-0489">Methyltransferase</keyword>
<feature type="domain" description="PilZ" evidence="1">
    <location>
        <begin position="11"/>
        <end position="109"/>
    </location>
</feature>
<dbReference type="GO" id="GO:0035438">
    <property type="term" value="F:cyclic-di-GMP binding"/>
    <property type="evidence" value="ECO:0007669"/>
    <property type="project" value="InterPro"/>
</dbReference>
<dbReference type="CDD" id="cd02440">
    <property type="entry name" value="AdoMet_MTases"/>
    <property type="match status" value="1"/>
</dbReference>
<dbReference type="Pfam" id="PF07238">
    <property type="entry name" value="PilZ"/>
    <property type="match status" value="1"/>
</dbReference>
<dbReference type="SUPFAM" id="SSF53474">
    <property type="entry name" value="alpha/beta-Hydrolases"/>
    <property type="match status" value="1"/>
</dbReference>
<dbReference type="Gene3D" id="2.40.10.220">
    <property type="entry name" value="predicted glycosyltransferase like domains"/>
    <property type="match status" value="1"/>
</dbReference>
<dbReference type="SUPFAM" id="SSF141371">
    <property type="entry name" value="PilZ domain-like"/>
    <property type="match status" value="1"/>
</dbReference>
<organism evidence="2 3">
    <name type="scientific">Nannocystis exedens</name>
    <dbReference type="NCBI Taxonomy" id="54"/>
    <lineage>
        <taxon>Bacteria</taxon>
        <taxon>Pseudomonadati</taxon>
        <taxon>Myxococcota</taxon>
        <taxon>Polyangia</taxon>
        <taxon>Nannocystales</taxon>
        <taxon>Nannocystaceae</taxon>
        <taxon>Nannocystis</taxon>
    </lineage>
</organism>
<dbReference type="SUPFAM" id="SSF53335">
    <property type="entry name" value="S-adenosyl-L-methionine-dependent methyltransferases"/>
    <property type="match status" value="1"/>
</dbReference>
<dbReference type="PANTHER" id="PTHR43591">
    <property type="entry name" value="METHYLTRANSFERASE"/>
    <property type="match status" value="1"/>
</dbReference>
<accession>A0A1I2AVU0</accession>
<dbReference type="EMBL" id="FOMX01000014">
    <property type="protein sequence ID" value="SFE47847.1"/>
    <property type="molecule type" value="Genomic_DNA"/>
</dbReference>
<dbReference type="RefSeq" id="WP_096332051.1">
    <property type="nucleotide sequence ID" value="NZ_FOMX01000014.1"/>
</dbReference>
<keyword evidence="2" id="KW-0808">Transferase</keyword>
<gene>
    <name evidence="2" type="ORF">SAMN02745121_04397</name>
</gene>
<dbReference type="InterPro" id="IPR029058">
    <property type="entry name" value="AB_hydrolase_fold"/>
</dbReference>
<evidence type="ECO:0000259" key="1">
    <source>
        <dbReference type="Pfam" id="PF07238"/>
    </source>
</evidence>
<evidence type="ECO:0000313" key="3">
    <source>
        <dbReference type="Proteomes" id="UP000199400"/>
    </source>
</evidence>
<dbReference type="InterPro" id="IPR009875">
    <property type="entry name" value="PilZ_domain"/>
</dbReference>
<name>A0A1I2AVU0_9BACT</name>
<dbReference type="GO" id="GO:0032259">
    <property type="term" value="P:methylation"/>
    <property type="evidence" value="ECO:0007669"/>
    <property type="project" value="UniProtKB-KW"/>
</dbReference>
<reference evidence="3" key="1">
    <citation type="submission" date="2016-10" db="EMBL/GenBank/DDBJ databases">
        <authorList>
            <person name="Varghese N."/>
            <person name="Submissions S."/>
        </authorList>
    </citation>
    <scope>NUCLEOTIDE SEQUENCE [LARGE SCALE GENOMIC DNA]</scope>
    <source>
        <strain evidence="3">ATCC 25963</strain>
    </source>
</reference>
<sequence length="1080" mass="119262">MNVQPYGRPGDRRVYPRVACTLVCTVANVGSGRVLNVSDGGAFVALPDQHAHLPSQLHLSVALLGSDQAVDVSARVVRVAALSPHGLGVGLQFQDLSEAAAEQIHRYVLGRLLAEIAEIMEDGPRHVDPRNVQVVSGVASVAGTLRDMIAEGPVPGLLFQRDVGELVDLQLFQVSGAAVLVQLRDAAARLPAVGDHVHITLTRGTFNAHAHSQVLDRSGARVTLEVPANLTRFELRRSQRRSPGPQEMFVSIPLPYPPGKKLRREVLDISATGLAFKMRPDEALLLPGTPLREVVVSGANGDGETRKTGQVMHVTPVQGEAGAVEYLRVGLDFGIADEAFTKGVRPRGAAEKKSLGFVEKMGLLIGRLIPRKAPPPVGPGAGGVEVVRYPNRRREDIVAILNTTPRGDGRKLLAPVIIIPPAHSKRKESTSGLALTLVENFARRRQDVVVLRFDGVRNLGESYKDPDCREHGREAMRMSLSQAVDDIQATLDYVYDNPIFAPTQVVLVSFSLQGVVGRRAVWLDKGKRIHYWLGINGAPAAQEVIRNASGGIDYVSQHASGKLSGIANILGVTGDIDHFCADLLREGLAFMADAKREIAEIPIPVTWLLGRYDAWIDPATIREFMAVAAPGPRELVELDCGHMPLSSVEALSLFHTAVRQIWRFLFREDIDPITPDPRELVRARNAEWRRVPKSPLPDRRRYWQEYLLGDSSSKLAYDVLNACDEYNEFIERELELLDVRSEHVVCDLGCGTGNLSARLLRRRGARGRPPCARLNLVDFVPGALDEAERKLRGLAEERGLALPEVARHCVNVDISPVRTLRRFLAGELYGYDALRGIIKGLTGYSIDMWKAAEDWRLHDVLRGRELDKQDLAYLAAALPADEQDVVLDFNRMTRWLRGRLGPQDLVREARARFERGQAPAIDELQLTRLSIRPGDQVERLPFGDATFDRVACSLVLSYLSNPIEVLRELHRVVRPGGRIVVSTMQPDFDMSRIYQNLLHRLQSDPNMPLPPGVDRGTFLRDVRAFLSSAAFLSILAEEGQFAFFSREELITMVERAGFRRVETVSAFGDPPQAIIAVGHR</sequence>
<dbReference type="Pfam" id="PF13489">
    <property type="entry name" value="Methyltransf_23"/>
    <property type="match status" value="1"/>
</dbReference>
<evidence type="ECO:0000313" key="2">
    <source>
        <dbReference type="EMBL" id="SFE47847.1"/>
    </source>
</evidence>
<dbReference type="GO" id="GO:0008168">
    <property type="term" value="F:methyltransferase activity"/>
    <property type="evidence" value="ECO:0007669"/>
    <property type="project" value="UniProtKB-KW"/>
</dbReference>
<keyword evidence="3" id="KW-1185">Reference proteome</keyword>
<dbReference type="OrthoDB" id="529208at2"/>
<dbReference type="Gene3D" id="3.40.50.1820">
    <property type="entry name" value="alpha/beta hydrolase"/>
    <property type="match status" value="1"/>
</dbReference>